<dbReference type="AlphaFoldDB" id="A0A1G2Q9X0"/>
<feature type="transmembrane region" description="Helical" evidence="1">
    <location>
        <begin position="47"/>
        <end position="65"/>
    </location>
</feature>
<feature type="transmembrane region" description="Helical" evidence="1">
    <location>
        <begin position="24"/>
        <end position="41"/>
    </location>
</feature>
<evidence type="ECO:0008006" key="4">
    <source>
        <dbReference type="Google" id="ProtNLM"/>
    </source>
</evidence>
<protein>
    <recommendedName>
        <fullName evidence="4">PrgI family protein</fullName>
    </recommendedName>
</protein>
<comment type="caution">
    <text evidence="2">The sequence shown here is derived from an EMBL/GenBank/DDBJ whole genome shotgun (WGS) entry which is preliminary data.</text>
</comment>
<keyword evidence="1" id="KW-0812">Transmembrane</keyword>
<accession>A0A1G2Q9X0</accession>
<organism evidence="2 3">
    <name type="scientific">Candidatus Vogelbacteria bacterium GWA1_51_14</name>
    <dbReference type="NCBI Taxonomy" id="1802435"/>
    <lineage>
        <taxon>Bacteria</taxon>
        <taxon>Candidatus Vogeliibacteriota</taxon>
    </lineage>
</organism>
<reference evidence="2 3" key="1">
    <citation type="journal article" date="2016" name="Nat. Commun.">
        <title>Thousands of microbial genomes shed light on interconnected biogeochemical processes in an aquifer system.</title>
        <authorList>
            <person name="Anantharaman K."/>
            <person name="Brown C.T."/>
            <person name="Hug L.A."/>
            <person name="Sharon I."/>
            <person name="Castelle C.J."/>
            <person name="Probst A.J."/>
            <person name="Thomas B.C."/>
            <person name="Singh A."/>
            <person name="Wilkins M.J."/>
            <person name="Karaoz U."/>
            <person name="Brodie E.L."/>
            <person name="Williams K.H."/>
            <person name="Hubbard S.S."/>
            <person name="Banfield J.F."/>
        </authorList>
    </citation>
    <scope>NUCLEOTIDE SEQUENCE [LARGE SCALE GENOMIC DNA]</scope>
</reference>
<dbReference type="Proteomes" id="UP000176494">
    <property type="component" value="Unassembled WGS sequence"/>
</dbReference>
<sequence length="137" mass="15448">MNFQVPQFIEIEDKIFGPLSLKQFLYVVGGAGLSFLFYAYLPLYLAIFPIAIVAGLAIMLAFYKYNERPFVVLIEAAIRYLLTNKLYIWRKEDRTAAKAAAKVEPITIPNGGGTAPRLSTSRLKDLSWSLDVKDVLR</sequence>
<evidence type="ECO:0000313" key="2">
    <source>
        <dbReference type="EMBL" id="OHA57366.1"/>
    </source>
</evidence>
<keyword evidence="1" id="KW-0472">Membrane</keyword>
<dbReference type="EMBL" id="MHTG01000015">
    <property type="protein sequence ID" value="OHA57366.1"/>
    <property type="molecule type" value="Genomic_DNA"/>
</dbReference>
<proteinExistence type="predicted"/>
<evidence type="ECO:0000256" key="1">
    <source>
        <dbReference type="SAM" id="Phobius"/>
    </source>
</evidence>
<dbReference type="InterPro" id="IPR024414">
    <property type="entry name" value="Uncharacterised_PrgI"/>
</dbReference>
<gene>
    <name evidence="2" type="ORF">A2114_01390</name>
</gene>
<dbReference type="Pfam" id="PF12666">
    <property type="entry name" value="PrgI"/>
    <property type="match status" value="1"/>
</dbReference>
<keyword evidence="1" id="KW-1133">Transmembrane helix</keyword>
<evidence type="ECO:0000313" key="3">
    <source>
        <dbReference type="Proteomes" id="UP000176494"/>
    </source>
</evidence>
<name>A0A1G2Q9X0_9BACT</name>
<dbReference type="STRING" id="1802435.A2114_01390"/>